<dbReference type="PANTHER" id="PTHR42040:SF1">
    <property type="entry name" value="INNER KINETOCHORE SUBUNIT FTA4"/>
    <property type="match status" value="1"/>
</dbReference>
<reference evidence="2" key="2">
    <citation type="submission" date="2023-06" db="EMBL/GenBank/DDBJ databases">
        <authorList>
            <consortium name="Lawrence Berkeley National Laboratory"/>
            <person name="Haridas S."/>
            <person name="Hensen N."/>
            <person name="Bonometti L."/>
            <person name="Westerberg I."/>
            <person name="Brannstrom I.O."/>
            <person name="Guillou S."/>
            <person name="Cros-Aarteil S."/>
            <person name="Calhoun S."/>
            <person name="Kuo A."/>
            <person name="Mondo S."/>
            <person name="Pangilinan J."/>
            <person name="Riley R."/>
            <person name="Labutti K."/>
            <person name="Andreopoulos B."/>
            <person name="Lipzen A."/>
            <person name="Chen C."/>
            <person name="Yanf M."/>
            <person name="Daum C."/>
            <person name="Ng V."/>
            <person name="Clum A."/>
            <person name="Steindorff A."/>
            <person name="Ohm R."/>
            <person name="Martin F."/>
            <person name="Silar P."/>
            <person name="Natvig D."/>
            <person name="Lalanne C."/>
            <person name="Gautier V."/>
            <person name="Ament-Velasquez S.L."/>
            <person name="Kruys A."/>
            <person name="Hutchinson M.I."/>
            <person name="Powell A.J."/>
            <person name="Barry K."/>
            <person name="Miller A.N."/>
            <person name="Grigoriev I.V."/>
            <person name="Debuchy R."/>
            <person name="Gladieux P."/>
            <person name="Thoren M.H."/>
            <person name="Johannesson H."/>
        </authorList>
    </citation>
    <scope>NUCLEOTIDE SEQUENCE</scope>
    <source>
        <strain evidence="2">CBS 314.62</strain>
    </source>
</reference>
<sequence length="280" mass="30122">MAPQKPAPPTVISLKQDFISTQTRLLSQPLSAPTRAWRAANDNDAASLPEKAVDDALFRLNHRLQQHARRAYAPQATRHVAEQIDKLYWNAAGGGGDLHDGDEGGDGVAEGLSFGADLVDLKVIASLPPTWGTDSAEHEREASAYPLEARRYGELVGQLQGLAARKEEAAARVARLQRMQALLQPFTAVVESSGPGGGESGGGRSDAGIQENLVTRNGEVEKELQRMRMLLARVGGRVSQLQEREDSRVGEAATPATGESGGVDVELDERRKVGQLLEMF</sequence>
<dbReference type="Pfam" id="PF13093">
    <property type="entry name" value="FTA4"/>
    <property type="match status" value="1"/>
</dbReference>
<evidence type="ECO:0000313" key="2">
    <source>
        <dbReference type="EMBL" id="KAK3685716.1"/>
    </source>
</evidence>
<comment type="caution">
    <text evidence="2">The sequence shown here is derived from an EMBL/GenBank/DDBJ whole genome shotgun (WGS) entry which is preliminary data.</text>
</comment>
<dbReference type="Proteomes" id="UP001270362">
    <property type="component" value="Unassembled WGS sequence"/>
</dbReference>
<dbReference type="GO" id="GO:0031511">
    <property type="term" value="C:Mis6-Sim4 complex"/>
    <property type="evidence" value="ECO:0007669"/>
    <property type="project" value="InterPro"/>
</dbReference>
<evidence type="ECO:0000256" key="1">
    <source>
        <dbReference type="SAM" id="MobiDB-lite"/>
    </source>
</evidence>
<feature type="region of interest" description="Disordered" evidence="1">
    <location>
        <begin position="241"/>
        <end position="262"/>
    </location>
</feature>
<organism evidence="2 3">
    <name type="scientific">Podospora appendiculata</name>
    <dbReference type="NCBI Taxonomy" id="314037"/>
    <lineage>
        <taxon>Eukaryota</taxon>
        <taxon>Fungi</taxon>
        <taxon>Dikarya</taxon>
        <taxon>Ascomycota</taxon>
        <taxon>Pezizomycotina</taxon>
        <taxon>Sordariomycetes</taxon>
        <taxon>Sordariomycetidae</taxon>
        <taxon>Sordariales</taxon>
        <taxon>Podosporaceae</taxon>
        <taxon>Podospora</taxon>
    </lineage>
</organism>
<feature type="compositionally biased region" description="Gly residues" evidence="1">
    <location>
        <begin position="194"/>
        <end position="205"/>
    </location>
</feature>
<accession>A0AAE0X5Q4</accession>
<dbReference type="PANTHER" id="PTHR42040">
    <property type="entry name" value="INNER KINETOCHORE SUBUNIT FTA4"/>
    <property type="match status" value="1"/>
</dbReference>
<feature type="region of interest" description="Disordered" evidence="1">
    <location>
        <begin position="190"/>
        <end position="211"/>
    </location>
</feature>
<gene>
    <name evidence="2" type="ORF">B0T22DRAFT_227180</name>
</gene>
<proteinExistence type="predicted"/>
<reference evidence="2" key="1">
    <citation type="journal article" date="2023" name="Mol. Phylogenet. Evol.">
        <title>Genome-scale phylogeny and comparative genomics of the fungal order Sordariales.</title>
        <authorList>
            <person name="Hensen N."/>
            <person name="Bonometti L."/>
            <person name="Westerberg I."/>
            <person name="Brannstrom I.O."/>
            <person name="Guillou S."/>
            <person name="Cros-Aarteil S."/>
            <person name="Calhoun S."/>
            <person name="Haridas S."/>
            <person name="Kuo A."/>
            <person name="Mondo S."/>
            <person name="Pangilinan J."/>
            <person name="Riley R."/>
            <person name="LaButti K."/>
            <person name="Andreopoulos B."/>
            <person name="Lipzen A."/>
            <person name="Chen C."/>
            <person name="Yan M."/>
            <person name="Daum C."/>
            <person name="Ng V."/>
            <person name="Clum A."/>
            <person name="Steindorff A."/>
            <person name="Ohm R.A."/>
            <person name="Martin F."/>
            <person name="Silar P."/>
            <person name="Natvig D.O."/>
            <person name="Lalanne C."/>
            <person name="Gautier V."/>
            <person name="Ament-Velasquez S.L."/>
            <person name="Kruys A."/>
            <person name="Hutchinson M.I."/>
            <person name="Powell A.J."/>
            <person name="Barry K."/>
            <person name="Miller A.N."/>
            <person name="Grigoriev I.V."/>
            <person name="Debuchy R."/>
            <person name="Gladieux P."/>
            <person name="Hiltunen Thoren M."/>
            <person name="Johannesson H."/>
        </authorList>
    </citation>
    <scope>NUCLEOTIDE SEQUENCE</scope>
    <source>
        <strain evidence="2">CBS 314.62</strain>
    </source>
</reference>
<dbReference type="EMBL" id="JAULSO010000003">
    <property type="protein sequence ID" value="KAK3685716.1"/>
    <property type="molecule type" value="Genomic_DNA"/>
</dbReference>
<name>A0AAE0X5Q4_9PEZI</name>
<protein>
    <submittedName>
        <fullName evidence="2">Kinetochore Sim4 complex subunit Fta4</fullName>
    </submittedName>
</protein>
<dbReference type="InterPro" id="IPR025207">
    <property type="entry name" value="Sim4_Fta4"/>
</dbReference>
<keyword evidence="3" id="KW-1185">Reference proteome</keyword>
<evidence type="ECO:0000313" key="3">
    <source>
        <dbReference type="Proteomes" id="UP001270362"/>
    </source>
</evidence>
<dbReference type="AlphaFoldDB" id="A0AAE0X5Q4"/>